<accession>X1IGI4</accession>
<protein>
    <submittedName>
        <fullName evidence="1">Uncharacterized protein</fullName>
    </submittedName>
</protein>
<gene>
    <name evidence="1" type="ORF">S03H2_32540</name>
</gene>
<evidence type="ECO:0000313" key="1">
    <source>
        <dbReference type="EMBL" id="GAH56678.1"/>
    </source>
</evidence>
<reference evidence="1" key="1">
    <citation type="journal article" date="2014" name="Front. Microbiol.">
        <title>High frequency of phylogenetically diverse reductive dehalogenase-homologous genes in deep subseafloor sedimentary metagenomes.</title>
        <authorList>
            <person name="Kawai M."/>
            <person name="Futagami T."/>
            <person name="Toyoda A."/>
            <person name="Takaki Y."/>
            <person name="Nishi S."/>
            <person name="Hori S."/>
            <person name="Arai W."/>
            <person name="Tsubouchi T."/>
            <person name="Morono Y."/>
            <person name="Uchiyama I."/>
            <person name="Ito T."/>
            <person name="Fujiyama A."/>
            <person name="Inagaki F."/>
            <person name="Takami H."/>
        </authorList>
    </citation>
    <scope>NUCLEOTIDE SEQUENCE</scope>
    <source>
        <strain evidence="1">Expedition CK06-06</strain>
    </source>
</reference>
<dbReference type="EMBL" id="BARU01019771">
    <property type="protein sequence ID" value="GAH56678.1"/>
    <property type="molecule type" value="Genomic_DNA"/>
</dbReference>
<organism evidence="1">
    <name type="scientific">marine sediment metagenome</name>
    <dbReference type="NCBI Taxonomy" id="412755"/>
    <lineage>
        <taxon>unclassified sequences</taxon>
        <taxon>metagenomes</taxon>
        <taxon>ecological metagenomes</taxon>
    </lineage>
</organism>
<feature type="non-terminal residue" evidence="1">
    <location>
        <position position="1"/>
    </location>
</feature>
<proteinExistence type="predicted"/>
<comment type="caution">
    <text evidence="1">The sequence shown here is derived from an EMBL/GenBank/DDBJ whole genome shotgun (WGS) entry which is preliminary data.</text>
</comment>
<sequence length="82" mass="9481">IRGVMSHNELVEKLNALNLAAKRIEYLFAIWDLERVARVTKPTKAEILTFLRKGIIVAEEAIEELKGLGYSERYINWYMATV</sequence>
<name>X1IGI4_9ZZZZ</name>
<dbReference type="AlphaFoldDB" id="X1IGI4"/>